<dbReference type="Pfam" id="PF13511">
    <property type="entry name" value="DUF4124"/>
    <property type="match status" value="1"/>
</dbReference>
<dbReference type="InterPro" id="IPR025392">
    <property type="entry name" value="DUF4124"/>
</dbReference>
<feature type="domain" description="DUF4124" evidence="3">
    <location>
        <begin position="11"/>
        <end position="49"/>
    </location>
</feature>
<name>A0ABS0YN39_9BACT</name>
<feature type="compositionally biased region" description="Basic and acidic residues" evidence="1">
    <location>
        <begin position="187"/>
        <end position="211"/>
    </location>
</feature>
<dbReference type="EMBL" id="JAEMHK010000002">
    <property type="protein sequence ID" value="MBJ6799329.1"/>
    <property type="molecule type" value="Genomic_DNA"/>
</dbReference>
<sequence>MKLSVLTSFVLCMLAAVPALAETYKWEDSNGVHFTDNLNSVPKKYRKQAAAEARGDVAIPLEESHQAASSWKTSENRDRRQSKEDAVERAREAVASIPALRTSADFGGDGSNSAKDNAAAIKAAQHNANVIRDRDFKLRQLALALKERDGQSPEADTILSELNAEKQERKLRAVENNQNMKSLQMEQRLDRRHREMQDKLDRIDRKTKLGY</sequence>
<evidence type="ECO:0000256" key="2">
    <source>
        <dbReference type="SAM" id="SignalP"/>
    </source>
</evidence>
<evidence type="ECO:0000313" key="4">
    <source>
        <dbReference type="EMBL" id="MBJ6799329.1"/>
    </source>
</evidence>
<feature type="compositionally biased region" description="Polar residues" evidence="1">
    <location>
        <begin position="175"/>
        <end position="185"/>
    </location>
</feature>
<gene>
    <name evidence="4" type="ORF">JFN90_04160</name>
</gene>
<protein>
    <submittedName>
        <fullName evidence="4">DUF4124 domain-containing protein</fullName>
    </submittedName>
</protein>
<reference evidence="4 5" key="1">
    <citation type="submission" date="2020-12" db="EMBL/GenBank/DDBJ databases">
        <title>Geomonas sp. Red259, isolated from paddy soil.</title>
        <authorList>
            <person name="Xu Z."/>
            <person name="Zhang Z."/>
            <person name="Masuda Y."/>
            <person name="Itoh H."/>
            <person name="Senoo K."/>
        </authorList>
    </citation>
    <scope>NUCLEOTIDE SEQUENCE [LARGE SCALE GENOMIC DNA]</scope>
    <source>
        <strain evidence="4 5">Red259</strain>
    </source>
</reference>
<feature type="signal peptide" evidence="2">
    <location>
        <begin position="1"/>
        <end position="21"/>
    </location>
</feature>
<organism evidence="4 5">
    <name type="scientific">Geomonas propionica</name>
    <dbReference type="NCBI Taxonomy" id="2798582"/>
    <lineage>
        <taxon>Bacteria</taxon>
        <taxon>Pseudomonadati</taxon>
        <taxon>Thermodesulfobacteriota</taxon>
        <taxon>Desulfuromonadia</taxon>
        <taxon>Geobacterales</taxon>
        <taxon>Geobacteraceae</taxon>
        <taxon>Geomonas</taxon>
    </lineage>
</organism>
<keyword evidence="5" id="KW-1185">Reference proteome</keyword>
<accession>A0ABS0YN39</accession>
<feature type="region of interest" description="Disordered" evidence="1">
    <location>
        <begin position="172"/>
        <end position="211"/>
    </location>
</feature>
<feature type="chain" id="PRO_5045401591" evidence="2">
    <location>
        <begin position="22"/>
        <end position="211"/>
    </location>
</feature>
<evidence type="ECO:0000259" key="3">
    <source>
        <dbReference type="Pfam" id="PF13511"/>
    </source>
</evidence>
<evidence type="ECO:0000256" key="1">
    <source>
        <dbReference type="SAM" id="MobiDB-lite"/>
    </source>
</evidence>
<feature type="compositionally biased region" description="Basic and acidic residues" evidence="1">
    <location>
        <begin position="74"/>
        <end position="92"/>
    </location>
</feature>
<dbReference type="RefSeq" id="WP_199393838.1">
    <property type="nucleotide sequence ID" value="NZ_JAEMHK010000002.1"/>
</dbReference>
<proteinExistence type="predicted"/>
<dbReference type="Proteomes" id="UP000641025">
    <property type="component" value="Unassembled WGS sequence"/>
</dbReference>
<comment type="caution">
    <text evidence="4">The sequence shown here is derived from an EMBL/GenBank/DDBJ whole genome shotgun (WGS) entry which is preliminary data.</text>
</comment>
<evidence type="ECO:0000313" key="5">
    <source>
        <dbReference type="Proteomes" id="UP000641025"/>
    </source>
</evidence>
<feature type="region of interest" description="Disordered" evidence="1">
    <location>
        <begin position="61"/>
        <end position="94"/>
    </location>
</feature>
<keyword evidence="2" id="KW-0732">Signal</keyword>